<dbReference type="GO" id="GO:0008270">
    <property type="term" value="F:zinc ion binding"/>
    <property type="evidence" value="ECO:0007669"/>
    <property type="project" value="UniProtKB-KW"/>
</dbReference>
<dbReference type="AlphaFoldDB" id="A0A7L9FFG5"/>
<dbReference type="Proteomes" id="UP000594121">
    <property type="component" value="Chromosome"/>
</dbReference>
<gene>
    <name evidence="3" type="ORF">IG193_06585</name>
</gene>
<evidence type="ECO:0000259" key="2">
    <source>
        <dbReference type="PROSITE" id="PS50966"/>
    </source>
</evidence>
<dbReference type="GeneID" id="59149547"/>
<accession>A0A7L9FFG5</accession>
<reference evidence="3 4" key="1">
    <citation type="submission" date="2020-10" db="EMBL/GenBank/DDBJ databases">
        <title>Thermofilum lucidum 3507LT sp. nov. a novel member of Thermofilaceae family isolated from Chile hot spring, and proposal of description order Thermofilales.</title>
        <authorList>
            <person name="Zayulina K.S."/>
            <person name="Elcheninov A.G."/>
            <person name="Toshchakov S.V."/>
            <person name="Kublanov I.V."/>
        </authorList>
    </citation>
    <scope>NUCLEOTIDE SEQUENCE [LARGE SCALE GENOMIC DNA]</scope>
    <source>
        <strain evidence="3 4">3507LT</strain>
    </source>
</reference>
<name>A0A7L9FFG5_9CREN</name>
<keyword evidence="1" id="KW-0862">Zinc</keyword>
<dbReference type="PROSITE" id="PS50966">
    <property type="entry name" value="ZF_SWIM"/>
    <property type="match status" value="1"/>
</dbReference>
<dbReference type="RefSeq" id="WP_192818389.1">
    <property type="nucleotide sequence ID" value="NZ_CP062310.1"/>
</dbReference>
<evidence type="ECO:0000313" key="3">
    <source>
        <dbReference type="EMBL" id="QOJ78417.1"/>
    </source>
</evidence>
<dbReference type="KEGG" id="thel:IG193_06585"/>
<feature type="domain" description="SWIM-type" evidence="2">
    <location>
        <begin position="53"/>
        <end position="86"/>
    </location>
</feature>
<evidence type="ECO:0000313" key="4">
    <source>
        <dbReference type="Proteomes" id="UP000594121"/>
    </source>
</evidence>
<dbReference type="InterPro" id="IPR007527">
    <property type="entry name" value="Znf_SWIM"/>
</dbReference>
<dbReference type="InParanoid" id="A0A7L9FFG5"/>
<protein>
    <submittedName>
        <fullName evidence="3">SWIM zinc finger family protein</fullName>
    </submittedName>
</protein>
<keyword evidence="4" id="KW-1185">Reference proteome</keyword>
<dbReference type="EMBL" id="CP062310">
    <property type="protein sequence ID" value="QOJ78417.1"/>
    <property type="molecule type" value="Genomic_DNA"/>
</dbReference>
<keyword evidence="1" id="KW-0479">Metal-binding</keyword>
<organism evidence="3 4">
    <name type="scientific">Infirmifilum lucidum</name>
    <dbReference type="NCBI Taxonomy" id="2776706"/>
    <lineage>
        <taxon>Archaea</taxon>
        <taxon>Thermoproteota</taxon>
        <taxon>Thermoprotei</taxon>
        <taxon>Thermofilales</taxon>
        <taxon>Thermofilaceae</taxon>
        <taxon>Infirmifilum</taxon>
    </lineage>
</organism>
<proteinExistence type="predicted"/>
<keyword evidence="1" id="KW-0863">Zinc-finger</keyword>
<sequence length="111" mass="12571">MSADNAVENKEATTRREVPLDRMIARAAWLLAEGRVVKISPYLYYVMGRNGRHLVKVEGGRLVCTCKGFQEKGICSHVIAVSTLAGMKDIDSFLNERISERVRRELREIYG</sequence>
<dbReference type="Pfam" id="PF04434">
    <property type="entry name" value="SWIM"/>
    <property type="match status" value="1"/>
</dbReference>
<evidence type="ECO:0000256" key="1">
    <source>
        <dbReference type="PROSITE-ProRule" id="PRU00325"/>
    </source>
</evidence>